<name>A0A7S4MEY4_9STRA</name>
<feature type="compositionally biased region" description="Low complexity" evidence="2">
    <location>
        <begin position="639"/>
        <end position="648"/>
    </location>
</feature>
<feature type="transmembrane region" description="Helical" evidence="3">
    <location>
        <begin position="123"/>
        <end position="140"/>
    </location>
</feature>
<dbReference type="InterPro" id="IPR050369">
    <property type="entry name" value="RBOH/FRE"/>
</dbReference>
<feature type="transmembrane region" description="Helical" evidence="3">
    <location>
        <begin position="161"/>
        <end position="179"/>
    </location>
</feature>
<dbReference type="CDD" id="cd06186">
    <property type="entry name" value="NOX_Duox_like_FAD_NADP"/>
    <property type="match status" value="1"/>
</dbReference>
<organism evidence="5">
    <name type="scientific">Odontella aurita</name>
    <dbReference type="NCBI Taxonomy" id="265563"/>
    <lineage>
        <taxon>Eukaryota</taxon>
        <taxon>Sar</taxon>
        <taxon>Stramenopiles</taxon>
        <taxon>Ochrophyta</taxon>
        <taxon>Bacillariophyta</taxon>
        <taxon>Mediophyceae</taxon>
        <taxon>Biddulphiophycidae</taxon>
        <taxon>Eupodiscales</taxon>
        <taxon>Odontellaceae</taxon>
        <taxon>Odontella</taxon>
    </lineage>
</organism>
<evidence type="ECO:0000256" key="1">
    <source>
        <dbReference type="ARBA" id="ARBA00023002"/>
    </source>
</evidence>
<dbReference type="SUPFAM" id="SSF52343">
    <property type="entry name" value="Ferredoxin reductase-like, C-terminal NADP-linked domain"/>
    <property type="match status" value="1"/>
</dbReference>
<reference evidence="5" key="1">
    <citation type="submission" date="2021-01" db="EMBL/GenBank/DDBJ databases">
        <authorList>
            <person name="Corre E."/>
            <person name="Pelletier E."/>
            <person name="Niang G."/>
            <person name="Scheremetjew M."/>
            <person name="Finn R."/>
            <person name="Kale V."/>
            <person name="Holt S."/>
            <person name="Cochrane G."/>
            <person name="Meng A."/>
            <person name="Brown T."/>
            <person name="Cohen L."/>
        </authorList>
    </citation>
    <scope>NUCLEOTIDE SEQUENCE</scope>
    <source>
        <strain evidence="5">Isolate 1302-5</strain>
    </source>
</reference>
<keyword evidence="3" id="KW-1133">Transmembrane helix</keyword>
<evidence type="ECO:0000259" key="4">
    <source>
        <dbReference type="Pfam" id="PF08030"/>
    </source>
</evidence>
<dbReference type="AlphaFoldDB" id="A0A7S4MEY4"/>
<gene>
    <name evidence="5" type="ORF">OAUR00152_LOCUS7194</name>
</gene>
<feature type="domain" description="Ferric reductase NAD binding" evidence="4">
    <location>
        <begin position="383"/>
        <end position="430"/>
    </location>
</feature>
<dbReference type="GO" id="GO:0016491">
    <property type="term" value="F:oxidoreductase activity"/>
    <property type="evidence" value="ECO:0007669"/>
    <property type="project" value="UniProtKB-KW"/>
</dbReference>
<keyword evidence="1" id="KW-0560">Oxidoreductase</keyword>
<keyword evidence="3" id="KW-0812">Transmembrane</keyword>
<feature type="region of interest" description="Disordered" evidence="2">
    <location>
        <begin position="564"/>
        <end position="595"/>
    </location>
</feature>
<accession>A0A7S4MEY4</accession>
<dbReference type="PANTHER" id="PTHR11972">
    <property type="entry name" value="NADPH OXIDASE"/>
    <property type="match status" value="1"/>
</dbReference>
<dbReference type="EMBL" id="HBKQ01010695">
    <property type="protein sequence ID" value="CAE2217945.1"/>
    <property type="molecule type" value="Transcribed_RNA"/>
</dbReference>
<dbReference type="PANTHER" id="PTHR11972:SF153">
    <property type="entry name" value="SUPEROXIDE-GENERATING NADPH OXIDASE HEAVY CHAIN SUBUNIT A"/>
    <property type="match status" value="1"/>
</dbReference>
<dbReference type="InterPro" id="IPR039261">
    <property type="entry name" value="FNR_nucleotide-bd"/>
</dbReference>
<evidence type="ECO:0000256" key="3">
    <source>
        <dbReference type="SAM" id="Phobius"/>
    </source>
</evidence>
<evidence type="ECO:0000313" key="5">
    <source>
        <dbReference type="EMBL" id="CAE2217945.1"/>
    </source>
</evidence>
<feature type="transmembrane region" description="Helical" evidence="3">
    <location>
        <begin position="44"/>
        <end position="67"/>
    </location>
</feature>
<evidence type="ECO:0000256" key="2">
    <source>
        <dbReference type="SAM" id="MobiDB-lite"/>
    </source>
</evidence>
<dbReference type="Gene3D" id="3.40.50.80">
    <property type="entry name" value="Nucleotide-binding domain of ferredoxin-NADP reductase (FNR) module"/>
    <property type="match status" value="1"/>
</dbReference>
<feature type="transmembrane region" description="Helical" evidence="3">
    <location>
        <begin position="199"/>
        <end position="218"/>
    </location>
</feature>
<feature type="region of interest" description="Disordered" evidence="2">
    <location>
        <begin position="1"/>
        <end position="23"/>
    </location>
</feature>
<dbReference type="Pfam" id="PF08030">
    <property type="entry name" value="NAD_binding_6"/>
    <property type="match status" value="1"/>
</dbReference>
<feature type="region of interest" description="Disordered" evidence="2">
    <location>
        <begin position="631"/>
        <end position="650"/>
    </location>
</feature>
<feature type="transmembrane region" description="Helical" evidence="3">
    <location>
        <begin position="255"/>
        <end position="276"/>
    </location>
</feature>
<protein>
    <recommendedName>
        <fullName evidence="4">Ferric reductase NAD binding domain-containing protein</fullName>
    </recommendedName>
</protein>
<sequence>MSRSRHTIDTEEADALSHSHHRGACTKHRHKRLSLWWRMRLKRVVLFWPVKLCQLLCVVYILVLTFFEAPLGIVDPESGDIIDVSSGKNTENGVIFVNGDYRAVVAQGGRQKFCLAMSRMSAFSMYPVLVLVFLTKCKALHSVFSKTPLSMFLILNDSHELHIYAGNFIIVDSIVHTYFHIMRWVEQKNVHLLWETRTGLSGLLVIVFIPLIVVPMVFLKRVSYELRKLLHSLFFGFAVGLCFHVPTSAFPNGGFIAWVMGGCIIVYTIDAAYVYLRMTEKIETPSFQVLSSGVQISMPVSARFQQRQEKGGFAYICLPWVNRMQWHAFSLFEDPTEPNKKQMFMMKTGDWTTTVHKALQRDTVRPVWLQGPFTTPFKKTESFDNQILVASGIGITPALSIIQAHRESRRLNLIWAVRDAAMLEFFLEHMYLDHDGWNLIFYTGCKPLIPALEELNTNVRVIKGRPNLKIVIPNIIYGIESSVGLPETYTPSEMAKMRTLLSERMRELDGMIDLTSNDKLAELIAFAKSHGFLFTEILSDMETQNMSRRNLNIEQADDSISSLLSESNKNEPDTAPDHEAPHSSRSNRKRRRGDLRATTVLHQIREYGANEAQQEQDFGLSHESLLRGESASSLRRRGSYASESSSASGVPNKRRFSLLRESLLRNQSNILPTRSITSAFKPWEKNKGARTYVRGLDPDTVLPTWGILYCGGSAAVQDALQQISEEYDISMEVESFNW</sequence>
<dbReference type="InterPro" id="IPR013121">
    <property type="entry name" value="Fe_red_NAD-bd_6"/>
</dbReference>
<feature type="transmembrane region" description="Helical" evidence="3">
    <location>
        <begin position="230"/>
        <end position="249"/>
    </location>
</feature>
<proteinExistence type="predicted"/>
<dbReference type="GO" id="GO:0005886">
    <property type="term" value="C:plasma membrane"/>
    <property type="evidence" value="ECO:0007669"/>
    <property type="project" value="TreeGrafter"/>
</dbReference>
<keyword evidence="3" id="KW-0472">Membrane</keyword>
<feature type="compositionally biased region" description="Basic and acidic residues" evidence="2">
    <location>
        <begin position="568"/>
        <end position="582"/>
    </location>
</feature>